<evidence type="ECO:0000313" key="2">
    <source>
        <dbReference type="Proteomes" id="UP001244564"/>
    </source>
</evidence>
<dbReference type="Gene3D" id="2.30.30.240">
    <property type="entry name" value="PRC-barrel domain"/>
    <property type="match status" value="1"/>
</dbReference>
<dbReference type="Proteomes" id="UP001244564">
    <property type="component" value="Chromosome"/>
</dbReference>
<dbReference type="SUPFAM" id="SSF50346">
    <property type="entry name" value="PRC-barrel domain"/>
    <property type="match status" value="1"/>
</dbReference>
<dbReference type="InterPro" id="IPR014238">
    <property type="entry name" value="Spore_YlmC/YmxH"/>
</dbReference>
<reference evidence="1 2" key="1">
    <citation type="submission" date="2023-04" db="EMBL/GenBank/DDBJ databases">
        <title>Genomic of Lysinibacillus capsici TSBLM.</title>
        <authorList>
            <person name="Hu X.S."/>
            <person name="Yu C.H."/>
        </authorList>
    </citation>
    <scope>NUCLEOTIDE SEQUENCE [LARGE SCALE GENOMIC DNA]</scope>
    <source>
        <strain evidence="1 2">TSBLM</strain>
    </source>
</reference>
<accession>A0ABY8KFM7</accession>
<organism evidence="1 2">
    <name type="scientific">Lysinibacillus capsici</name>
    <dbReference type="NCBI Taxonomy" id="2115968"/>
    <lineage>
        <taxon>Bacteria</taxon>
        <taxon>Bacillati</taxon>
        <taxon>Bacillota</taxon>
        <taxon>Bacilli</taxon>
        <taxon>Bacillales</taxon>
        <taxon>Bacillaceae</taxon>
        <taxon>Lysinibacillus</taxon>
    </lineage>
</organism>
<dbReference type="RefSeq" id="WP_279494101.1">
    <property type="nucleotide sequence ID" value="NZ_CP122283.1"/>
</dbReference>
<dbReference type="InterPro" id="IPR011033">
    <property type="entry name" value="PRC_barrel-like_sf"/>
</dbReference>
<protein>
    <submittedName>
        <fullName evidence="1">YlmC/YmxH family sporulation protein</fullName>
    </submittedName>
</protein>
<keyword evidence="2" id="KW-1185">Reference proteome</keyword>
<evidence type="ECO:0000313" key="1">
    <source>
        <dbReference type="EMBL" id="WGF37925.1"/>
    </source>
</evidence>
<name>A0ABY8KFM7_9BACI</name>
<gene>
    <name evidence="1" type="ORF">QBO96_19740</name>
</gene>
<dbReference type="NCBIfam" id="TIGR02888">
    <property type="entry name" value="spore_YlmC_YmxH"/>
    <property type="match status" value="1"/>
</dbReference>
<sequence>MRILSSFNEQMIHKYKVTAKFDGSRNVYTKVNNRGGMSLRFSMLQQKEVIEAGNGRFIGFVIDAEVSKETGYVTAFLIAEPRKYLGFFKGEESVRKVYMKDVLVVGKDVILVKALS</sequence>
<proteinExistence type="predicted"/>
<dbReference type="EMBL" id="CP122283">
    <property type="protein sequence ID" value="WGF37925.1"/>
    <property type="molecule type" value="Genomic_DNA"/>
</dbReference>